<dbReference type="PROSITE" id="PS51257">
    <property type="entry name" value="PROKAR_LIPOPROTEIN"/>
    <property type="match status" value="1"/>
</dbReference>
<feature type="lipid moiety-binding region" description="S-diacylglycerol cysteine" evidence="7">
    <location>
        <position position="24"/>
    </location>
</feature>
<dbReference type="AlphaFoldDB" id="A0A089LWJ4"/>
<evidence type="ECO:0000256" key="1">
    <source>
        <dbReference type="ARBA" id="ARBA00004635"/>
    </source>
</evidence>
<sequence>MNNMKKWLVLTLTVSMLALLLAACGGKEADSGSAQTTKKDIKIGVSPGPYGDMIKQAIEPYMKEKGYTIEVVQFSDYVQPDQALGSGEIDANLMQHTVYLEKFAADNKLDIGKVISVPTAGMGLYSNSVKELQAIPDGAKIAIPTDASNLARALRFLKSLDLITLKADIDETKATVHDIAENPHNIEFVTMDAAQISRSLDSVTLGIVPGNFAIAAKMDLADAIAVEKLSEDYKNVVAVRTADIDGQLGKDLKAAVESEQFHNAIEDANGIFKAFDKPEWYTTKYAK</sequence>
<dbReference type="EMBL" id="CP009286">
    <property type="protein sequence ID" value="AIQ64510.1"/>
    <property type="molecule type" value="Genomic_DNA"/>
</dbReference>
<keyword evidence="2 8" id="KW-0732">Signal</keyword>
<evidence type="ECO:0000256" key="7">
    <source>
        <dbReference type="PIRSR" id="PIRSR002854-1"/>
    </source>
</evidence>
<protein>
    <recommendedName>
        <fullName evidence="6">Lipoprotein</fullName>
    </recommendedName>
</protein>
<evidence type="ECO:0000313" key="10">
    <source>
        <dbReference type="Proteomes" id="UP000029507"/>
    </source>
</evidence>
<accession>A0A089LWJ4</accession>
<evidence type="ECO:0000256" key="5">
    <source>
        <dbReference type="ARBA" id="ARBA00023288"/>
    </source>
</evidence>
<feature type="chain" id="PRO_5001846809" description="Lipoprotein" evidence="8">
    <location>
        <begin position="30"/>
        <end position="287"/>
    </location>
</feature>
<evidence type="ECO:0000256" key="4">
    <source>
        <dbReference type="ARBA" id="ARBA00023139"/>
    </source>
</evidence>
<feature type="signal peptide" evidence="8">
    <location>
        <begin position="1"/>
        <end position="29"/>
    </location>
</feature>
<dbReference type="Gene3D" id="3.40.190.10">
    <property type="entry name" value="Periplasmic binding protein-like II"/>
    <property type="match status" value="2"/>
</dbReference>
<dbReference type="SUPFAM" id="SSF53850">
    <property type="entry name" value="Periplasmic binding protein-like II"/>
    <property type="match status" value="1"/>
</dbReference>
<evidence type="ECO:0000256" key="8">
    <source>
        <dbReference type="SAM" id="SignalP"/>
    </source>
</evidence>
<dbReference type="OrthoDB" id="9812878at2"/>
<dbReference type="Proteomes" id="UP000029507">
    <property type="component" value="Chromosome"/>
</dbReference>
<name>A0A089LWJ4_9BACL</name>
<gene>
    <name evidence="9" type="ORF">PSTEL_16785</name>
</gene>
<organism evidence="9 10">
    <name type="scientific">Paenibacillus stellifer</name>
    <dbReference type="NCBI Taxonomy" id="169760"/>
    <lineage>
        <taxon>Bacteria</taxon>
        <taxon>Bacillati</taxon>
        <taxon>Bacillota</taxon>
        <taxon>Bacilli</taxon>
        <taxon>Bacillales</taxon>
        <taxon>Paenibacillaceae</taxon>
        <taxon>Paenibacillus</taxon>
    </lineage>
</organism>
<dbReference type="Pfam" id="PF03180">
    <property type="entry name" value="Lipoprotein_9"/>
    <property type="match status" value="1"/>
</dbReference>
<dbReference type="PANTHER" id="PTHR30429:SF0">
    <property type="entry name" value="METHIONINE-BINDING LIPOPROTEIN METQ"/>
    <property type="match status" value="1"/>
</dbReference>
<reference evidence="9 10" key="1">
    <citation type="submission" date="2014-08" db="EMBL/GenBank/DDBJ databases">
        <title>Comparative genomics of the Paenibacillus odorifer group.</title>
        <authorList>
            <person name="den Bakker H.C."/>
            <person name="Tsai Y.-C."/>
            <person name="Martin N."/>
            <person name="Korlach J."/>
            <person name="Wiedmann M."/>
        </authorList>
    </citation>
    <scope>NUCLEOTIDE SEQUENCE [LARGE SCALE GENOMIC DNA]</scope>
    <source>
        <strain evidence="9 10">DSM 14472</strain>
    </source>
</reference>
<keyword evidence="4" id="KW-0564">Palmitate</keyword>
<evidence type="ECO:0000313" key="9">
    <source>
        <dbReference type="EMBL" id="AIQ64510.1"/>
    </source>
</evidence>
<keyword evidence="5 6" id="KW-0449">Lipoprotein</keyword>
<dbReference type="InterPro" id="IPR004872">
    <property type="entry name" value="Lipoprotein_NlpA"/>
</dbReference>
<dbReference type="STRING" id="169760.PSTEL_16785"/>
<keyword evidence="10" id="KW-1185">Reference proteome</keyword>
<evidence type="ECO:0000256" key="6">
    <source>
        <dbReference type="PIRNR" id="PIRNR002854"/>
    </source>
</evidence>
<evidence type="ECO:0000256" key="3">
    <source>
        <dbReference type="ARBA" id="ARBA00023136"/>
    </source>
</evidence>
<dbReference type="HOGENOM" id="CLU_067080_0_1_9"/>
<dbReference type="RefSeq" id="WP_038696841.1">
    <property type="nucleotide sequence ID" value="NZ_CP009286.1"/>
</dbReference>
<comment type="subcellular location">
    <subcellularLocation>
        <location evidence="1">Membrane</location>
        <topology evidence="1">Lipid-anchor</topology>
    </subcellularLocation>
</comment>
<dbReference type="PIRSF" id="PIRSF002854">
    <property type="entry name" value="MetQ"/>
    <property type="match status" value="1"/>
</dbReference>
<comment type="similarity">
    <text evidence="6">Belongs to the nlpA lipoprotein family.</text>
</comment>
<dbReference type="GO" id="GO:0016020">
    <property type="term" value="C:membrane"/>
    <property type="evidence" value="ECO:0007669"/>
    <property type="project" value="UniProtKB-SubCell"/>
</dbReference>
<evidence type="ECO:0000256" key="2">
    <source>
        <dbReference type="ARBA" id="ARBA00022729"/>
    </source>
</evidence>
<dbReference type="PANTHER" id="PTHR30429">
    <property type="entry name" value="D-METHIONINE-BINDING LIPOPROTEIN METQ"/>
    <property type="match status" value="1"/>
</dbReference>
<dbReference type="KEGG" id="pste:PSTEL_16785"/>
<keyword evidence="3" id="KW-0472">Membrane</keyword>
<proteinExistence type="inferred from homology"/>